<name>A0A285P3G0_NATPI</name>
<dbReference type="SUPFAM" id="SSF53807">
    <property type="entry name" value="Helical backbone' metal receptor"/>
    <property type="match status" value="1"/>
</dbReference>
<dbReference type="EMBL" id="OBEJ01000003">
    <property type="protein sequence ID" value="SNZ15978.1"/>
    <property type="molecule type" value="Genomic_DNA"/>
</dbReference>
<evidence type="ECO:0000313" key="2">
    <source>
        <dbReference type="EMBL" id="SNZ15978.1"/>
    </source>
</evidence>
<dbReference type="InterPro" id="IPR002491">
    <property type="entry name" value="ABC_transptr_periplasmic_BD"/>
</dbReference>
<evidence type="ECO:0000259" key="1">
    <source>
        <dbReference type="PROSITE" id="PS50983"/>
    </source>
</evidence>
<dbReference type="PANTHER" id="PTHR42860">
    <property type="entry name" value="VITAMIN B12-BINDING PROTEIN"/>
    <property type="match status" value="1"/>
</dbReference>
<accession>A0A285P3G0</accession>
<keyword evidence="3" id="KW-1185">Reference proteome</keyword>
<dbReference type="Gene3D" id="3.40.50.1980">
    <property type="entry name" value="Nitrogenase molybdenum iron protein domain"/>
    <property type="match status" value="2"/>
</dbReference>
<dbReference type="Pfam" id="PF01497">
    <property type="entry name" value="Peripla_BP_2"/>
    <property type="match status" value="1"/>
</dbReference>
<sequence>MNVVTLLPSATEIAYALGIGPVGVSHECDVPPAAAAKPSINRSRIDAGASSAEIDAQVLDAERAGGVYEIDIAALDRVDPDLIVTQGICDVCAVDSVLVEDAVDRIDADPEILTTDPHSVGDVLDDIERIGRATGRAERAADVVADLEARIDAVRERTAEIPDAERPEVAILDWLDPVMVAGHWIPELVEWAGGEYGLAEHGARSRPREWAEIREHDPDVLVAAPCGFDLDQTRENLDDLTDRAGWSDLRAVETGRAFALDGHEYANRPGPRLVETLEYLAGLFHPDRFAAPPDDAAAPLPELAEIR</sequence>
<dbReference type="Proteomes" id="UP000219453">
    <property type="component" value="Unassembled WGS sequence"/>
</dbReference>
<dbReference type="PROSITE" id="PS50983">
    <property type="entry name" value="FE_B12_PBP"/>
    <property type="match status" value="1"/>
</dbReference>
<feature type="domain" description="Fe/B12 periplasmic-binding" evidence="1">
    <location>
        <begin position="2"/>
        <end position="288"/>
    </location>
</feature>
<evidence type="ECO:0000313" key="3">
    <source>
        <dbReference type="Proteomes" id="UP000219453"/>
    </source>
</evidence>
<dbReference type="RefSeq" id="WP_097009551.1">
    <property type="nucleotide sequence ID" value="NZ_OBEJ01000003.1"/>
</dbReference>
<dbReference type="InterPro" id="IPR051030">
    <property type="entry name" value="Vitamin_B12-ABC_binding"/>
</dbReference>
<protein>
    <submittedName>
        <fullName evidence="2">Iron complex transport system substrate-binding protein</fullName>
    </submittedName>
</protein>
<reference evidence="2 3" key="1">
    <citation type="submission" date="2017-09" db="EMBL/GenBank/DDBJ databases">
        <authorList>
            <person name="Ehlers B."/>
            <person name="Leendertz F.H."/>
        </authorList>
    </citation>
    <scope>NUCLEOTIDE SEQUENCE [LARGE SCALE GENOMIC DNA]</scope>
    <source>
        <strain evidence="2 3">DSM 27208</strain>
    </source>
</reference>
<organism evidence="2 3">
    <name type="scientific">Natronoarchaeum philippinense</name>
    <dbReference type="NCBI Taxonomy" id="558529"/>
    <lineage>
        <taxon>Archaea</taxon>
        <taxon>Methanobacteriati</taxon>
        <taxon>Methanobacteriota</taxon>
        <taxon>Stenosarchaea group</taxon>
        <taxon>Halobacteria</taxon>
        <taxon>Halobacteriales</taxon>
        <taxon>Natronoarchaeaceae</taxon>
    </lineage>
</organism>
<proteinExistence type="predicted"/>
<dbReference type="PANTHER" id="PTHR42860:SF1">
    <property type="entry name" value="VITAMIN B12-BINDING PROTEIN"/>
    <property type="match status" value="1"/>
</dbReference>
<dbReference type="AlphaFoldDB" id="A0A285P3G0"/>
<gene>
    <name evidence="2" type="ORF">SAMN06269185_2665</name>
</gene>
<dbReference type="OrthoDB" id="9784at2157"/>
<dbReference type="CDD" id="cd01144">
    <property type="entry name" value="BtuF"/>
    <property type="match status" value="1"/>
</dbReference>